<evidence type="ECO:0000256" key="1">
    <source>
        <dbReference type="SAM" id="MobiDB-lite"/>
    </source>
</evidence>
<dbReference type="EMBL" id="VDMD01000066">
    <property type="protein sequence ID" value="TRM56555.1"/>
    <property type="molecule type" value="Genomic_DNA"/>
</dbReference>
<accession>A0A550BVI2</accession>
<feature type="compositionally biased region" description="Polar residues" evidence="1">
    <location>
        <begin position="23"/>
        <end position="38"/>
    </location>
</feature>
<comment type="caution">
    <text evidence="2">The sequence shown here is derived from an EMBL/GenBank/DDBJ whole genome shotgun (WGS) entry which is preliminary data.</text>
</comment>
<protein>
    <submittedName>
        <fullName evidence="2">Uncharacterized protein</fullName>
    </submittedName>
</protein>
<evidence type="ECO:0000313" key="3">
    <source>
        <dbReference type="Proteomes" id="UP000320762"/>
    </source>
</evidence>
<proteinExistence type="predicted"/>
<dbReference type="AlphaFoldDB" id="A0A550BVI2"/>
<gene>
    <name evidence="2" type="ORF">BD626DRAFT_519085</name>
</gene>
<dbReference type="Proteomes" id="UP000320762">
    <property type="component" value="Unassembled WGS sequence"/>
</dbReference>
<sequence>MDAGPPTASATSPRGLKAPDVPETSTVSPPRGQVSPSLANCLPGSFGSDRSGDPSTKHAASLLMPSNSQRVIKPSRRFHVKAFLAVQLGAASDDDGGL</sequence>
<evidence type="ECO:0000313" key="2">
    <source>
        <dbReference type="EMBL" id="TRM56555.1"/>
    </source>
</evidence>
<organism evidence="2 3">
    <name type="scientific">Schizophyllum amplum</name>
    <dbReference type="NCBI Taxonomy" id="97359"/>
    <lineage>
        <taxon>Eukaryota</taxon>
        <taxon>Fungi</taxon>
        <taxon>Dikarya</taxon>
        <taxon>Basidiomycota</taxon>
        <taxon>Agaricomycotina</taxon>
        <taxon>Agaricomycetes</taxon>
        <taxon>Agaricomycetidae</taxon>
        <taxon>Agaricales</taxon>
        <taxon>Schizophyllaceae</taxon>
        <taxon>Schizophyllum</taxon>
    </lineage>
</organism>
<feature type="region of interest" description="Disordered" evidence="1">
    <location>
        <begin position="1"/>
        <end position="58"/>
    </location>
</feature>
<name>A0A550BVI2_9AGAR</name>
<reference evidence="2 3" key="1">
    <citation type="journal article" date="2019" name="New Phytol.">
        <title>Comparative genomics reveals unique wood-decay strategies and fruiting body development in the Schizophyllaceae.</title>
        <authorList>
            <person name="Almasi E."/>
            <person name="Sahu N."/>
            <person name="Krizsan K."/>
            <person name="Balint B."/>
            <person name="Kovacs G.M."/>
            <person name="Kiss B."/>
            <person name="Cseklye J."/>
            <person name="Drula E."/>
            <person name="Henrissat B."/>
            <person name="Nagy I."/>
            <person name="Chovatia M."/>
            <person name="Adam C."/>
            <person name="LaButti K."/>
            <person name="Lipzen A."/>
            <person name="Riley R."/>
            <person name="Grigoriev I.V."/>
            <person name="Nagy L.G."/>
        </authorList>
    </citation>
    <scope>NUCLEOTIDE SEQUENCE [LARGE SCALE GENOMIC DNA]</scope>
    <source>
        <strain evidence="2 3">NL-1724</strain>
    </source>
</reference>
<feature type="non-terminal residue" evidence="2">
    <location>
        <position position="98"/>
    </location>
</feature>
<keyword evidence="3" id="KW-1185">Reference proteome</keyword>